<evidence type="ECO:0000256" key="2">
    <source>
        <dbReference type="ARBA" id="ARBA00004496"/>
    </source>
</evidence>
<dbReference type="NCBIfam" id="TIGR01203">
    <property type="entry name" value="HGPRTase"/>
    <property type="match status" value="1"/>
</dbReference>
<sequence>MKVTINQKTFERIIDYNQIKKRIRLIGIQLNVTYEHQHPVFIGVLNGCFMFMADLMKQIHMACEVSFIKLSSYDDSSRRDKVDELIGLDTNLEGREVIIVEDIVDTGNSLKHTLDLVNKQKPASVAVCTLLMKPNSVQYTFDNIAYVGFEIADDFVIGYGLDYQGMGRTLPDIYKEITS</sequence>
<organism evidence="17 18">
    <name type="scientific">Parapedobacter koreensis</name>
    <dbReference type="NCBI Taxonomy" id="332977"/>
    <lineage>
        <taxon>Bacteria</taxon>
        <taxon>Pseudomonadati</taxon>
        <taxon>Bacteroidota</taxon>
        <taxon>Sphingobacteriia</taxon>
        <taxon>Sphingobacteriales</taxon>
        <taxon>Sphingobacteriaceae</taxon>
        <taxon>Parapedobacter</taxon>
    </lineage>
</organism>
<protein>
    <recommendedName>
        <fullName evidence="5 15">Hypoxanthine phosphoribosyltransferase</fullName>
        <ecNumber evidence="5 15">2.4.2.8</ecNumber>
    </recommendedName>
</protein>
<dbReference type="SUPFAM" id="SSF53271">
    <property type="entry name" value="PRTase-like"/>
    <property type="match status" value="1"/>
</dbReference>
<evidence type="ECO:0000256" key="9">
    <source>
        <dbReference type="ARBA" id="ARBA00022723"/>
    </source>
</evidence>
<evidence type="ECO:0000256" key="6">
    <source>
        <dbReference type="ARBA" id="ARBA00022490"/>
    </source>
</evidence>
<evidence type="ECO:0000313" key="18">
    <source>
        <dbReference type="Proteomes" id="UP000198916"/>
    </source>
</evidence>
<dbReference type="Proteomes" id="UP000198916">
    <property type="component" value="Unassembled WGS sequence"/>
</dbReference>
<dbReference type="Pfam" id="PF00156">
    <property type="entry name" value="Pribosyltran"/>
    <property type="match status" value="1"/>
</dbReference>
<comment type="subcellular location">
    <subcellularLocation>
        <location evidence="2 15">Cytoplasm</location>
    </subcellularLocation>
</comment>
<dbReference type="GO" id="GO:0032263">
    <property type="term" value="P:GMP salvage"/>
    <property type="evidence" value="ECO:0007669"/>
    <property type="project" value="TreeGrafter"/>
</dbReference>
<dbReference type="GO" id="GO:0006178">
    <property type="term" value="P:guanine salvage"/>
    <property type="evidence" value="ECO:0007669"/>
    <property type="project" value="TreeGrafter"/>
</dbReference>
<comment type="similarity">
    <text evidence="4 15">Belongs to the purine/pyrimidine phosphoribosyltransferase family.</text>
</comment>
<dbReference type="GO" id="GO:0032264">
    <property type="term" value="P:IMP salvage"/>
    <property type="evidence" value="ECO:0007669"/>
    <property type="project" value="UniProtKB-UniPathway"/>
</dbReference>
<evidence type="ECO:0000259" key="16">
    <source>
        <dbReference type="Pfam" id="PF00156"/>
    </source>
</evidence>
<dbReference type="OrthoDB" id="9802824at2"/>
<evidence type="ECO:0000313" key="17">
    <source>
        <dbReference type="EMBL" id="SEL74696.1"/>
    </source>
</evidence>
<dbReference type="EC" id="2.4.2.8" evidence="5 15"/>
<dbReference type="EMBL" id="FNZR01000009">
    <property type="protein sequence ID" value="SEL74696.1"/>
    <property type="molecule type" value="Genomic_DNA"/>
</dbReference>
<evidence type="ECO:0000256" key="15">
    <source>
        <dbReference type="RuleBase" id="RU364099"/>
    </source>
</evidence>
<dbReference type="PANTHER" id="PTHR43340:SF1">
    <property type="entry name" value="HYPOXANTHINE PHOSPHORIBOSYLTRANSFERASE"/>
    <property type="match status" value="1"/>
</dbReference>
<dbReference type="GO" id="GO:0004422">
    <property type="term" value="F:hypoxanthine phosphoribosyltransferase activity"/>
    <property type="evidence" value="ECO:0007669"/>
    <property type="project" value="InterPro"/>
</dbReference>
<dbReference type="CDD" id="cd06223">
    <property type="entry name" value="PRTases_typeI"/>
    <property type="match status" value="1"/>
</dbReference>
<evidence type="ECO:0000256" key="1">
    <source>
        <dbReference type="ARBA" id="ARBA00001946"/>
    </source>
</evidence>
<reference evidence="18" key="1">
    <citation type="submission" date="2016-10" db="EMBL/GenBank/DDBJ databases">
        <authorList>
            <person name="Varghese N."/>
            <person name="Submissions S."/>
        </authorList>
    </citation>
    <scope>NUCLEOTIDE SEQUENCE [LARGE SCALE GENOMIC DNA]</scope>
    <source>
        <strain evidence="18">Jip14</strain>
    </source>
</reference>
<dbReference type="GO" id="GO:0005829">
    <property type="term" value="C:cytosol"/>
    <property type="evidence" value="ECO:0007669"/>
    <property type="project" value="TreeGrafter"/>
</dbReference>
<dbReference type="GO" id="GO:0000287">
    <property type="term" value="F:magnesium ion binding"/>
    <property type="evidence" value="ECO:0007669"/>
    <property type="project" value="TreeGrafter"/>
</dbReference>
<dbReference type="AlphaFoldDB" id="A0A1H7SRI6"/>
<dbReference type="Gene3D" id="3.40.50.2020">
    <property type="match status" value="1"/>
</dbReference>
<gene>
    <name evidence="17" type="ORF">SAMN05421740_109123</name>
</gene>
<dbReference type="PANTHER" id="PTHR43340">
    <property type="entry name" value="HYPOXANTHINE-GUANINE PHOSPHORIBOSYLTRANSFERASE"/>
    <property type="match status" value="1"/>
</dbReference>
<comment type="catalytic activity">
    <reaction evidence="14">
        <text>IMP + diphosphate = hypoxanthine + 5-phospho-alpha-D-ribose 1-diphosphate</text>
        <dbReference type="Rhea" id="RHEA:17973"/>
        <dbReference type="ChEBI" id="CHEBI:17368"/>
        <dbReference type="ChEBI" id="CHEBI:33019"/>
        <dbReference type="ChEBI" id="CHEBI:58017"/>
        <dbReference type="ChEBI" id="CHEBI:58053"/>
        <dbReference type="EC" id="2.4.2.8"/>
    </reaction>
    <physiologicalReaction direction="right-to-left" evidence="14">
        <dbReference type="Rhea" id="RHEA:17975"/>
    </physiologicalReaction>
</comment>
<dbReference type="InterPro" id="IPR050408">
    <property type="entry name" value="HGPRT"/>
</dbReference>
<evidence type="ECO:0000256" key="7">
    <source>
        <dbReference type="ARBA" id="ARBA00022676"/>
    </source>
</evidence>
<evidence type="ECO:0000256" key="4">
    <source>
        <dbReference type="ARBA" id="ARBA00008391"/>
    </source>
</evidence>
<dbReference type="GO" id="GO:0046100">
    <property type="term" value="P:hypoxanthine metabolic process"/>
    <property type="evidence" value="ECO:0007669"/>
    <property type="project" value="TreeGrafter"/>
</dbReference>
<proteinExistence type="inferred from homology"/>
<evidence type="ECO:0000256" key="11">
    <source>
        <dbReference type="ARBA" id="ARBA00022741"/>
    </source>
</evidence>
<dbReference type="InterPro" id="IPR000836">
    <property type="entry name" value="PRTase_dom"/>
</dbReference>
<evidence type="ECO:0000256" key="5">
    <source>
        <dbReference type="ARBA" id="ARBA00011895"/>
    </source>
</evidence>
<comment type="catalytic activity">
    <reaction evidence="13">
        <text>GMP + diphosphate = guanine + 5-phospho-alpha-D-ribose 1-diphosphate</text>
        <dbReference type="Rhea" id="RHEA:25424"/>
        <dbReference type="ChEBI" id="CHEBI:16235"/>
        <dbReference type="ChEBI" id="CHEBI:33019"/>
        <dbReference type="ChEBI" id="CHEBI:58017"/>
        <dbReference type="ChEBI" id="CHEBI:58115"/>
        <dbReference type="EC" id="2.4.2.8"/>
    </reaction>
    <physiologicalReaction direction="right-to-left" evidence="13">
        <dbReference type="Rhea" id="RHEA:25426"/>
    </physiologicalReaction>
</comment>
<name>A0A1H7SRI6_9SPHI</name>
<evidence type="ECO:0000256" key="14">
    <source>
        <dbReference type="ARBA" id="ARBA00049402"/>
    </source>
</evidence>
<dbReference type="STRING" id="332977.SAMN05421740_109123"/>
<dbReference type="RefSeq" id="WP_090607969.1">
    <property type="nucleotide sequence ID" value="NZ_FNZR01000009.1"/>
</dbReference>
<feature type="domain" description="Phosphoribosyltransferase" evidence="16">
    <location>
        <begin position="17"/>
        <end position="164"/>
    </location>
</feature>
<comment type="cofactor">
    <cofactor evidence="1 15">
        <name>Mg(2+)</name>
        <dbReference type="ChEBI" id="CHEBI:18420"/>
    </cofactor>
</comment>
<keyword evidence="12 15" id="KW-0460">Magnesium</keyword>
<keyword evidence="7 15" id="KW-0328">Glycosyltransferase</keyword>
<dbReference type="InterPro" id="IPR029057">
    <property type="entry name" value="PRTase-like"/>
</dbReference>
<dbReference type="UniPathway" id="UPA00591">
    <property type="reaction ID" value="UER00648"/>
</dbReference>
<keyword evidence="6 15" id="KW-0963">Cytoplasm</keyword>
<keyword evidence="11 15" id="KW-0547">Nucleotide-binding</keyword>
<keyword evidence="9 15" id="KW-0479">Metal-binding</keyword>
<evidence type="ECO:0000256" key="8">
    <source>
        <dbReference type="ARBA" id="ARBA00022679"/>
    </source>
</evidence>
<evidence type="ECO:0000256" key="12">
    <source>
        <dbReference type="ARBA" id="ARBA00022842"/>
    </source>
</evidence>
<keyword evidence="10 15" id="KW-0660">Purine salvage</keyword>
<dbReference type="GO" id="GO:0052657">
    <property type="term" value="F:guanine phosphoribosyltransferase activity"/>
    <property type="evidence" value="ECO:0007669"/>
    <property type="project" value="RHEA"/>
</dbReference>
<evidence type="ECO:0000256" key="13">
    <source>
        <dbReference type="ARBA" id="ARBA00048811"/>
    </source>
</evidence>
<dbReference type="InterPro" id="IPR005904">
    <property type="entry name" value="Hxn_phspho_trans"/>
</dbReference>
<keyword evidence="8 15" id="KW-0808">Transferase</keyword>
<evidence type="ECO:0000256" key="10">
    <source>
        <dbReference type="ARBA" id="ARBA00022726"/>
    </source>
</evidence>
<evidence type="ECO:0000256" key="3">
    <source>
        <dbReference type="ARBA" id="ARBA00004669"/>
    </source>
</evidence>
<accession>A0A1H7SRI6</accession>
<keyword evidence="18" id="KW-1185">Reference proteome</keyword>
<dbReference type="GO" id="GO:0006166">
    <property type="term" value="P:purine ribonucleoside salvage"/>
    <property type="evidence" value="ECO:0007669"/>
    <property type="project" value="UniProtKB-KW"/>
</dbReference>
<dbReference type="GO" id="GO:0000166">
    <property type="term" value="F:nucleotide binding"/>
    <property type="evidence" value="ECO:0007669"/>
    <property type="project" value="UniProtKB-KW"/>
</dbReference>
<comment type="pathway">
    <text evidence="3 15">Purine metabolism; IMP biosynthesis via salvage pathway; IMP from hypoxanthine: step 1/1.</text>
</comment>